<dbReference type="SMART" id="SM00345">
    <property type="entry name" value="HTH_GNTR"/>
    <property type="match status" value="1"/>
</dbReference>
<feature type="domain" description="HTH gntR-type" evidence="4">
    <location>
        <begin position="34"/>
        <end position="102"/>
    </location>
</feature>
<evidence type="ECO:0000313" key="5">
    <source>
        <dbReference type="EMBL" id="TLF94963.1"/>
    </source>
</evidence>
<dbReference type="CDD" id="cd07377">
    <property type="entry name" value="WHTH_GntR"/>
    <property type="match status" value="1"/>
</dbReference>
<dbReference type="AlphaFoldDB" id="A0A5R8P5W2"/>
<protein>
    <submittedName>
        <fullName evidence="5">GntR family transcriptional regulator</fullName>
    </submittedName>
</protein>
<dbReference type="PANTHER" id="PTHR43537:SF5">
    <property type="entry name" value="UXU OPERON TRANSCRIPTIONAL REGULATOR"/>
    <property type="match status" value="1"/>
</dbReference>
<dbReference type="GO" id="GO:0003677">
    <property type="term" value="F:DNA binding"/>
    <property type="evidence" value="ECO:0007669"/>
    <property type="project" value="UniProtKB-KW"/>
</dbReference>
<dbReference type="SUPFAM" id="SSF46785">
    <property type="entry name" value="Winged helix' DNA-binding domain"/>
    <property type="match status" value="1"/>
</dbReference>
<evidence type="ECO:0000313" key="6">
    <source>
        <dbReference type="Proteomes" id="UP000308349"/>
    </source>
</evidence>
<dbReference type="Pfam" id="PF00392">
    <property type="entry name" value="GntR"/>
    <property type="match status" value="1"/>
</dbReference>
<keyword evidence="1" id="KW-0805">Transcription regulation</keyword>
<proteinExistence type="predicted"/>
<dbReference type="PROSITE" id="PS50949">
    <property type="entry name" value="HTH_GNTR"/>
    <property type="match status" value="1"/>
</dbReference>
<comment type="caution">
    <text evidence="5">The sequence shown here is derived from an EMBL/GenBank/DDBJ whole genome shotgun (WGS) entry which is preliminary data.</text>
</comment>
<name>A0A5R8P5W2_9NOCA</name>
<evidence type="ECO:0000256" key="3">
    <source>
        <dbReference type="ARBA" id="ARBA00023163"/>
    </source>
</evidence>
<reference evidence="5 6" key="1">
    <citation type="submission" date="2019-05" db="EMBL/GenBank/DDBJ databases">
        <title>Genomes sequences of two Nocardia cyriacigeorgica environmental isolates, type strains Nocardia asteroides ATCC 19247 and Nocardia cyriacigeorgica DSM 44484.</title>
        <authorList>
            <person name="Vautrin F."/>
            <person name="Bergeron E."/>
            <person name="Dubost A."/>
            <person name="Abrouk D."/>
            <person name="Rodriguez Nava V."/>
            <person name="Pujic P."/>
        </authorList>
    </citation>
    <scope>NUCLEOTIDE SEQUENCE [LARGE SCALE GENOMIC DNA]</scope>
    <source>
        <strain evidence="5 6">EML 1456</strain>
    </source>
</reference>
<evidence type="ECO:0000256" key="1">
    <source>
        <dbReference type="ARBA" id="ARBA00023015"/>
    </source>
</evidence>
<organism evidence="5 6">
    <name type="scientific">Nocardia cyriacigeorgica</name>
    <dbReference type="NCBI Taxonomy" id="135487"/>
    <lineage>
        <taxon>Bacteria</taxon>
        <taxon>Bacillati</taxon>
        <taxon>Actinomycetota</taxon>
        <taxon>Actinomycetes</taxon>
        <taxon>Mycobacteriales</taxon>
        <taxon>Nocardiaceae</taxon>
        <taxon>Nocardia</taxon>
    </lineage>
</organism>
<dbReference type="GO" id="GO:0003700">
    <property type="term" value="F:DNA-binding transcription factor activity"/>
    <property type="evidence" value="ECO:0007669"/>
    <property type="project" value="InterPro"/>
</dbReference>
<accession>A0A5R8P5W2</accession>
<dbReference type="OrthoDB" id="4537656at2"/>
<gene>
    <name evidence="5" type="ORF">FEK35_28560</name>
</gene>
<evidence type="ECO:0000259" key="4">
    <source>
        <dbReference type="PROSITE" id="PS50949"/>
    </source>
</evidence>
<dbReference type="PANTHER" id="PTHR43537">
    <property type="entry name" value="TRANSCRIPTIONAL REGULATOR, GNTR FAMILY"/>
    <property type="match status" value="1"/>
</dbReference>
<dbReference type="InterPro" id="IPR036390">
    <property type="entry name" value="WH_DNA-bd_sf"/>
</dbReference>
<dbReference type="RefSeq" id="WP_138458847.1">
    <property type="nucleotide sequence ID" value="NZ_VBUU01000044.1"/>
</dbReference>
<dbReference type="InterPro" id="IPR000524">
    <property type="entry name" value="Tscrpt_reg_HTH_GntR"/>
</dbReference>
<dbReference type="InterPro" id="IPR036388">
    <property type="entry name" value="WH-like_DNA-bd_sf"/>
</dbReference>
<sequence length="284" mass="31073">MATAKATGQQDGIHAAATAPGLRPVLDNLTSRKPTIVDDVTEQLAYRIAAGIYEPGELLPSVRQLAAEFNTSTPSANNALGRLAALGFAEARRGLGYIVRDIHLYGGIDTWRYTVRFAHRIPDRAAKLFADIVDIDHMLLMQAVRTFAAAPRRYDISQAIRALHRMELLVQDEHAELNDVMAAELHMLRCAFAALDQPGVLSLFNTVGDVLVTLPEAAAAFYGPLEPAGHVLLGQKLVEFWNSGGDQDFDDLSLVESLTRAYHDQVVEIFRELISAAAQRADET</sequence>
<keyword evidence="2" id="KW-0238">DNA-binding</keyword>
<evidence type="ECO:0000256" key="2">
    <source>
        <dbReference type="ARBA" id="ARBA00023125"/>
    </source>
</evidence>
<dbReference type="EMBL" id="VBUU01000044">
    <property type="protein sequence ID" value="TLF94963.1"/>
    <property type="molecule type" value="Genomic_DNA"/>
</dbReference>
<dbReference type="Proteomes" id="UP000308349">
    <property type="component" value="Unassembled WGS sequence"/>
</dbReference>
<dbReference type="Gene3D" id="1.10.10.10">
    <property type="entry name" value="Winged helix-like DNA-binding domain superfamily/Winged helix DNA-binding domain"/>
    <property type="match status" value="1"/>
</dbReference>
<keyword evidence="3" id="KW-0804">Transcription</keyword>